<name>A0A0C5BP85_9ARCH</name>
<protein>
    <submittedName>
        <fullName evidence="2">Uncharacterized protein</fullName>
    </submittedName>
</protein>
<evidence type="ECO:0000313" key="2">
    <source>
        <dbReference type="EMBL" id="AJM91493.1"/>
    </source>
</evidence>
<sequence length="39" mass="4531">MKIKGDSVILYLRNAPRTEPAARKINSNPSYLNQNTRHY</sequence>
<dbReference type="AlphaFoldDB" id="A0A0C5BP85"/>
<dbReference type="EMBL" id="CP010868">
    <property type="protein sequence ID" value="AJM91493.1"/>
    <property type="molecule type" value="Genomic_DNA"/>
</dbReference>
<reference evidence="3" key="1">
    <citation type="submission" date="2015-02" db="EMBL/GenBank/DDBJ databases">
        <title>Characterization of two novel Thaumarchaeota isolated from the Northern Adriatic Sea.</title>
        <authorList>
            <person name="Bayer B."/>
            <person name="Vojvoda J."/>
            <person name="Offre P."/>
            <person name="Srivastava A."/>
            <person name="Elisabeth N."/>
            <person name="Garcia J.A.L."/>
            <person name="Schleper C."/>
            <person name="Herndl G.J."/>
        </authorList>
    </citation>
    <scope>NUCLEOTIDE SEQUENCE [LARGE SCALE GENOMIC DNA]</scope>
    <source>
        <strain evidence="3">D3C</strain>
    </source>
</reference>
<dbReference type="KEGG" id="nid:NPIRD3C_0275"/>
<accession>A0A0C5BP85</accession>
<dbReference type="HOGENOM" id="CLU_3302564_0_0_2"/>
<dbReference type="STRING" id="1582439.NPIRD3C_0275"/>
<reference evidence="2 3" key="2">
    <citation type="journal article" date="2016" name="ISME J.">
        <title>Physiological and genomic characterization of two novel marine thaumarchaeal strains indicates niche differentiation.</title>
        <authorList>
            <person name="Bayer B."/>
            <person name="Vojvoda J."/>
            <person name="Offre P."/>
            <person name="Alves R.J."/>
            <person name="Elisabeth N.H."/>
            <person name="Garcia J.A."/>
            <person name="Volland J.M."/>
            <person name="Srivastava A."/>
            <person name="Schleper C."/>
            <person name="Herndl G.J."/>
        </authorList>
    </citation>
    <scope>NUCLEOTIDE SEQUENCE [LARGE SCALE GENOMIC DNA]</scope>
    <source>
        <strain evidence="2 3">D3C</strain>
    </source>
</reference>
<evidence type="ECO:0000256" key="1">
    <source>
        <dbReference type="SAM" id="MobiDB-lite"/>
    </source>
</evidence>
<organism evidence="2 3">
    <name type="scientific">Nitrosopumilus piranensis</name>
    <dbReference type="NCBI Taxonomy" id="1582439"/>
    <lineage>
        <taxon>Archaea</taxon>
        <taxon>Nitrososphaerota</taxon>
        <taxon>Nitrososphaeria</taxon>
        <taxon>Nitrosopumilales</taxon>
        <taxon>Nitrosopumilaceae</taxon>
        <taxon>Nitrosopumilus</taxon>
    </lineage>
</organism>
<evidence type="ECO:0000313" key="3">
    <source>
        <dbReference type="Proteomes" id="UP000032027"/>
    </source>
</evidence>
<dbReference type="Proteomes" id="UP000032027">
    <property type="component" value="Chromosome"/>
</dbReference>
<reference evidence="2 3" key="3">
    <citation type="journal article" date="2019" name="Int. J. Syst. Evol. Microbiol.">
        <title>Nitrosopumilus adriaticus sp. nov. and Nitrosopumilus piranensis sp. nov., two ammonia-oxidizing archaea from the Adriatic Sea and members of the class Nitrososphaeria.</title>
        <authorList>
            <person name="Bayer B."/>
            <person name="Vojvoda J."/>
            <person name="Reinthaler T."/>
            <person name="Reyes C."/>
            <person name="Pinto M."/>
            <person name="Herndl G.J."/>
        </authorList>
    </citation>
    <scope>NUCLEOTIDE SEQUENCE [LARGE SCALE GENOMIC DNA]</scope>
    <source>
        <strain evidence="2 3">D3C</strain>
    </source>
</reference>
<proteinExistence type="predicted"/>
<feature type="region of interest" description="Disordered" evidence="1">
    <location>
        <begin position="20"/>
        <end position="39"/>
    </location>
</feature>
<feature type="compositionally biased region" description="Polar residues" evidence="1">
    <location>
        <begin position="25"/>
        <end position="39"/>
    </location>
</feature>
<gene>
    <name evidence="2" type="ORF">NPIRD3C_0275</name>
</gene>
<keyword evidence="3" id="KW-1185">Reference proteome</keyword>